<dbReference type="GO" id="GO:0005524">
    <property type="term" value="F:ATP binding"/>
    <property type="evidence" value="ECO:0007669"/>
    <property type="project" value="UniProtKB-KW"/>
</dbReference>
<dbReference type="InterPro" id="IPR036097">
    <property type="entry name" value="HisK_dim/P_sf"/>
</dbReference>
<dbReference type="AlphaFoldDB" id="B4CVX5"/>
<dbReference type="RefSeq" id="WP_006978139.1">
    <property type="nucleotide sequence ID" value="NZ_ABVL01000002.1"/>
</dbReference>
<keyword evidence="12" id="KW-1185">Reference proteome</keyword>
<dbReference type="InParanoid" id="B4CVX5"/>
<feature type="transmembrane region" description="Helical" evidence="9">
    <location>
        <begin position="20"/>
        <end position="42"/>
    </location>
</feature>
<dbReference type="PRINTS" id="PR00344">
    <property type="entry name" value="BCTRLSENSOR"/>
</dbReference>
<dbReference type="InterPro" id="IPR005467">
    <property type="entry name" value="His_kinase_dom"/>
</dbReference>
<feature type="transmembrane region" description="Helical" evidence="9">
    <location>
        <begin position="49"/>
        <end position="67"/>
    </location>
</feature>
<feature type="transmembrane region" description="Helical" evidence="9">
    <location>
        <begin position="96"/>
        <end position="115"/>
    </location>
</feature>
<feature type="transmembrane region" description="Helical" evidence="9">
    <location>
        <begin position="224"/>
        <end position="247"/>
    </location>
</feature>
<keyword evidence="3" id="KW-0597">Phosphoprotein</keyword>
<name>B4CVX5_9BACT</name>
<organism evidence="11 12">
    <name type="scientific">Chthoniobacter flavus Ellin428</name>
    <dbReference type="NCBI Taxonomy" id="497964"/>
    <lineage>
        <taxon>Bacteria</taxon>
        <taxon>Pseudomonadati</taxon>
        <taxon>Verrucomicrobiota</taxon>
        <taxon>Spartobacteria</taxon>
        <taxon>Chthoniobacterales</taxon>
        <taxon>Chthoniobacteraceae</taxon>
        <taxon>Chthoniobacter</taxon>
    </lineage>
</organism>
<dbReference type="Gene3D" id="3.30.565.10">
    <property type="entry name" value="Histidine kinase-like ATPase, C-terminal domain"/>
    <property type="match status" value="1"/>
</dbReference>
<dbReference type="Proteomes" id="UP000005824">
    <property type="component" value="Unassembled WGS sequence"/>
</dbReference>
<keyword evidence="7" id="KW-0067">ATP-binding</keyword>
<evidence type="ECO:0000256" key="1">
    <source>
        <dbReference type="ARBA" id="ARBA00000085"/>
    </source>
</evidence>
<dbReference type="SMART" id="SM00387">
    <property type="entry name" value="HATPase_c"/>
    <property type="match status" value="1"/>
</dbReference>
<feature type="transmembrane region" description="Helical" evidence="9">
    <location>
        <begin position="148"/>
        <end position="173"/>
    </location>
</feature>
<accession>B4CVX5</accession>
<dbReference type="Pfam" id="PF02518">
    <property type="entry name" value="HATPase_c"/>
    <property type="match status" value="1"/>
</dbReference>
<dbReference type="EC" id="2.7.13.3" evidence="2"/>
<keyword evidence="9" id="KW-0472">Membrane</keyword>
<keyword evidence="5" id="KW-0547">Nucleotide-binding</keyword>
<dbReference type="GO" id="GO:0000155">
    <property type="term" value="F:phosphorelay sensor kinase activity"/>
    <property type="evidence" value="ECO:0007669"/>
    <property type="project" value="InterPro"/>
</dbReference>
<evidence type="ECO:0000256" key="7">
    <source>
        <dbReference type="ARBA" id="ARBA00022840"/>
    </source>
</evidence>
<evidence type="ECO:0000256" key="3">
    <source>
        <dbReference type="ARBA" id="ARBA00022553"/>
    </source>
</evidence>
<keyword evidence="4" id="KW-0808">Transferase</keyword>
<feature type="transmembrane region" description="Helical" evidence="9">
    <location>
        <begin position="122"/>
        <end position="142"/>
    </location>
</feature>
<protein>
    <recommendedName>
        <fullName evidence="2">histidine kinase</fullName>
        <ecNumber evidence="2">2.7.13.3</ecNumber>
    </recommendedName>
</protein>
<dbReference type="STRING" id="497964.CfE428DRAFT_0812"/>
<keyword evidence="8" id="KW-0902">Two-component regulatory system</keyword>
<evidence type="ECO:0000256" key="5">
    <source>
        <dbReference type="ARBA" id="ARBA00022741"/>
    </source>
</evidence>
<evidence type="ECO:0000313" key="12">
    <source>
        <dbReference type="Proteomes" id="UP000005824"/>
    </source>
</evidence>
<keyword evidence="6 11" id="KW-0418">Kinase</keyword>
<comment type="caution">
    <text evidence="11">The sequence shown here is derived from an EMBL/GenBank/DDBJ whole genome shotgun (WGS) entry which is preliminary data.</text>
</comment>
<dbReference type="InterPro" id="IPR003594">
    <property type="entry name" value="HATPase_dom"/>
</dbReference>
<feature type="domain" description="Histidine kinase" evidence="10">
    <location>
        <begin position="329"/>
        <end position="560"/>
    </location>
</feature>
<dbReference type="PANTHER" id="PTHR43065:SF10">
    <property type="entry name" value="PEROXIDE STRESS-ACTIVATED HISTIDINE KINASE MAK3"/>
    <property type="match status" value="1"/>
</dbReference>
<evidence type="ECO:0000256" key="2">
    <source>
        <dbReference type="ARBA" id="ARBA00012438"/>
    </source>
</evidence>
<dbReference type="CDD" id="cd00082">
    <property type="entry name" value="HisKA"/>
    <property type="match status" value="1"/>
</dbReference>
<evidence type="ECO:0000256" key="4">
    <source>
        <dbReference type="ARBA" id="ARBA00022679"/>
    </source>
</evidence>
<proteinExistence type="predicted"/>
<comment type="catalytic activity">
    <reaction evidence="1">
        <text>ATP + protein L-histidine = ADP + protein N-phospho-L-histidine.</text>
        <dbReference type="EC" id="2.7.13.3"/>
    </reaction>
</comment>
<dbReference type="SUPFAM" id="SSF47384">
    <property type="entry name" value="Homodimeric domain of signal transducing histidine kinase"/>
    <property type="match status" value="1"/>
</dbReference>
<dbReference type="SUPFAM" id="SSF55874">
    <property type="entry name" value="ATPase domain of HSP90 chaperone/DNA topoisomerase II/histidine kinase"/>
    <property type="match status" value="1"/>
</dbReference>
<dbReference type="Pfam" id="PF00512">
    <property type="entry name" value="HisKA"/>
    <property type="match status" value="1"/>
</dbReference>
<dbReference type="eggNOG" id="COG5000">
    <property type="taxonomic scope" value="Bacteria"/>
</dbReference>
<evidence type="ECO:0000256" key="9">
    <source>
        <dbReference type="SAM" id="Phobius"/>
    </source>
</evidence>
<keyword evidence="9" id="KW-0812">Transmembrane</keyword>
<dbReference type="EMBL" id="ABVL01000002">
    <property type="protein sequence ID" value="EDY21567.1"/>
    <property type="molecule type" value="Genomic_DNA"/>
</dbReference>
<keyword evidence="9" id="KW-1133">Transmembrane helix</keyword>
<evidence type="ECO:0000259" key="10">
    <source>
        <dbReference type="PROSITE" id="PS50109"/>
    </source>
</evidence>
<evidence type="ECO:0000313" key="11">
    <source>
        <dbReference type="EMBL" id="EDY21567.1"/>
    </source>
</evidence>
<dbReference type="PROSITE" id="PS50109">
    <property type="entry name" value="HIS_KIN"/>
    <property type="match status" value="1"/>
</dbReference>
<dbReference type="SMART" id="SM00388">
    <property type="entry name" value="HisKA"/>
    <property type="match status" value="1"/>
</dbReference>
<dbReference type="Gene3D" id="1.10.287.130">
    <property type="match status" value="1"/>
</dbReference>
<sequence>MTLFGWITGLESLASLRAYYIPMAPSTAVAFTVLSFAVVVYARTNGLGKVAAICAGFVGLVAVSKLLESATGHSFGIDEFFVSHPGQFGMVSKGHMAPLTALNFLLAASALFCLLHPKLRPAAGAVAASVTAISVVVLLGYLHGTPFLYGGTIIPVALSTAVAFFFLGCSLIAAAGPECWPLRSMNGPSAGSLLLRWFLPFVIAGTLLHDYLETKVLQGLQFNPALVSAIATLAFALVITAIISQLAHIVGGRIDRAEAERNAAQAATKVLNADLERRIAERTIELSTRNEEMHGLLADLTRSHEELKRAQLQLIQAEKMQSVGNLAAGIAHEVKNPLAIIEMGLGCLERQPSFDAETLQEVHREMKEAVNRANTVISGLLDYSSSKELDIRPCCMATVLEHALHLMRHEFINRKIVVIRRLAPYLPLCQVDSQKIEQVFINLFTNACHATPKGGTITVTTSLKSLSADDVHWAAGDRSGHRFRREETVAMVQVHDTGSGIGEDQLDKVFDPFFTTKPTGQGTGLGLTVSRKIVDLHGGRLELTNAPEGGAVATVLFPLR</sequence>
<dbReference type="InterPro" id="IPR003661">
    <property type="entry name" value="HisK_dim/P_dom"/>
</dbReference>
<dbReference type="PANTHER" id="PTHR43065">
    <property type="entry name" value="SENSOR HISTIDINE KINASE"/>
    <property type="match status" value="1"/>
</dbReference>
<dbReference type="InterPro" id="IPR036890">
    <property type="entry name" value="HATPase_C_sf"/>
</dbReference>
<reference evidence="11 12" key="1">
    <citation type="journal article" date="2011" name="J. Bacteriol.">
        <title>Genome sequence of Chthoniobacter flavus Ellin428, an aerobic heterotrophic soil bacterium.</title>
        <authorList>
            <person name="Kant R."/>
            <person name="van Passel M.W."/>
            <person name="Palva A."/>
            <person name="Lucas S."/>
            <person name="Lapidus A."/>
            <person name="Glavina Del Rio T."/>
            <person name="Dalin E."/>
            <person name="Tice H."/>
            <person name="Bruce D."/>
            <person name="Goodwin L."/>
            <person name="Pitluck S."/>
            <person name="Larimer F.W."/>
            <person name="Land M.L."/>
            <person name="Hauser L."/>
            <person name="Sangwan P."/>
            <person name="de Vos W.M."/>
            <person name="Janssen P.H."/>
            <person name="Smidt H."/>
        </authorList>
    </citation>
    <scope>NUCLEOTIDE SEQUENCE [LARGE SCALE GENOMIC DNA]</scope>
    <source>
        <strain evidence="11 12">Ellin428</strain>
    </source>
</reference>
<evidence type="ECO:0000256" key="6">
    <source>
        <dbReference type="ARBA" id="ARBA00022777"/>
    </source>
</evidence>
<dbReference type="InterPro" id="IPR004358">
    <property type="entry name" value="Sig_transdc_His_kin-like_C"/>
</dbReference>
<evidence type="ECO:0000256" key="8">
    <source>
        <dbReference type="ARBA" id="ARBA00023012"/>
    </source>
</evidence>
<gene>
    <name evidence="11" type="ORF">CfE428DRAFT_0812</name>
</gene>